<dbReference type="GO" id="GO:1990961">
    <property type="term" value="P:xenobiotic detoxification by transmembrane export across the plasma membrane"/>
    <property type="evidence" value="ECO:0007669"/>
    <property type="project" value="InterPro"/>
</dbReference>
<feature type="transmembrane region" description="Helical" evidence="8">
    <location>
        <begin position="72"/>
        <end position="94"/>
    </location>
</feature>
<protein>
    <recommendedName>
        <fullName evidence="8">Bcr/CflA family efflux transporter</fullName>
    </recommendedName>
</protein>
<dbReference type="SUPFAM" id="SSF103473">
    <property type="entry name" value="MFS general substrate transporter"/>
    <property type="match status" value="1"/>
</dbReference>
<comment type="subcellular location">
    <subcellularLocation>
        <location evidence="8">Cell inner membrane</location>
        <topology evidence="8">Multi-pass membrane protein</topology>
    </subcellularLocation>
    <subcellularLocation>
        <location evidence="1">Cell membrane</location>
        <topology evidence="1">Multi-pass membrane protein</topology>
    </subcellularLocation>
</comment>
<gene>
    <name evidence="10" type="primary">bcr_2</name>
    <name evidence="10" type="ORF">DPBNPPHM_02234</name>
</gene>
<keyword evidence="5 8" id="KW-0812">Transmembrane</keyword>
<dbReference type="CDD" id="cd17320">
    <property type="entry name" value="MFS_MdfA_MDR_like"/>
    <property type="match status" value="1"/>
</dbReference>
<dbReference type="InterPro" id="IPR011701">
    <property type="entry name" value="MFS"/>
</dbReference>
<evidence type="ECO:0000256" key="2">
    <source>
        <dbReference type="ARBA" id="ARBA00006236"/>
    </source>
</evidence>
<dbReference type="Proteomes" id="UP000434580">
    <property type="component" value="Unassembled WGS sequence"/>
</dbReference>
<evidence type="ECO:0000256" key="6">
    <source>
        <dbReference type="ARBA" id="ARBA00022989"/>
    </source>
</evidence>
<feature type="transmembrane region" description="Helical" evidence="8">
    <location>
        <begin position="100"/>
        <end position="118"/>
    </location>
</feature>
<reference evidence="10 11" key="1">
    <citation type="submission" date="2019-11" db="EMBL/GenBank/DDBJ databases">
        <authorList>
            <person name="Holert J."/>
        </authorList>
    </citation>
    <scope>NUCLEOTIDE SEQUENCE [LARGE SCALE GENOMIC DNA]</scope>
    <source>
        <strain evidence="10">BC5_2</strain>
    </source>
</reference>
<feature type="transmembrane region" description="Helical" evidence="8">
    <location>
        <begin position="161"/>
        <end position="182"/>
    </location>
</feature>
<evidence type="ECO:0000256" key="5">
    <source>
        <dbReference type="ARBA" id="ARBA00022692"/>
    </source>
</evidence>
<comment type="similarity">
    <text evidence="2 8">Belongs to the major facilitator superfamily. Bcr/CmlA family.</text>
</comment>
<evidence type="ECO:0000259" key="9">
    <source>
        <dbReference type="PROSITE" id="PS50850"/>
    </source>
</evidence>
<dbReference type="EMBL" id="CACSII010000019">
    <property type="protein sequence ID" value="CAA0117243.1"/>
    <property type="molecule type" value="Genomic_DNA"/>
</dbReference>
<keyword evidence="7 8" id="KW-0472">Membrane</keyword>
<evidence type="ECO:0000256" key="1">
    <source>
        <dbReference type="ARBA" id="ARBA00004651"/>
    </source>
</evidence>
<dbReference type="InterPro" id="IPR020846">
    <property type="entry name" value="MFS_dom"/>
</dbReference>
<feature type="domain" description="Major facilitator superfamily (MFS) profile" evidence="9">
    <location>
        <begin position="6"/>
        <end position="390"/>
    </location>
</feature>
<sequence>MSNFRLAMLLAVVFALSPLAIDTYLPAIPMMAENLGVASGDIAVTISIYILGLALGQFIGGPLSDSRGRGGVMLLGLSVFALSSLVLATTHHVWELWAARFLQSVGGGLATVVVPAIVRDRTEGRESAKLMALLGLIMIAAPALAPSIGSLLLVVSDWRSIFVFLAIYAAFAFGLIAYFLPIRQQSDNVAASMKTPLITRYRYVLGHRVAMGYVLAQAFAFSVMMIFLTHSSSFYLEQFGVSEKVFSLLFAGNILTMALINRINSALLSHFDPPVLLRWALGLQVGACGLLVLAAYNHASIWFYAPAVMLVIGSLGGTTANSSASCLHYFPNHSGIASALLGTTQYLLAALISGVSTLFMNGTPWPMVVGMAVCSVISLVVLVTMTDGNRHLPALPVA</sequence>
<evidence type="ECO:0000313" key="10">
    <source>
        <dbReference type="EMBL" id="CAA0117243.1"/>
    </source>
</evidence>
<dbReference type="InterPro" id="IPR036259">
    <property type="entry name" value="MFS_trans_sf"/>
</dbReference>
<organism evidence="10 11">
    <name type="scientific">BD1-7 clade bacterium</name>
    <dbReference type="NCBI Taxonomy" id="2029982"/>
    <lineage>
        <taxon>Bacteria</taxon>
        <taxon>Pseudomonadati</taxon>
        <taxon>Pseudomonadota</taxon>
        <taxon>Gammaproteobacteria</taxon>
        <taxon>Cellvibrionales</taxon>
        <taxon>Spongiibacteraceae</taxon>
        <taxon>BD1-7 clade</taxon>
    </lineage>
</organism>
<keyword evidence="6 8" id="KW-1133">Transmembrane helix</keyword>
<feature type="transmembrane region" description="Helical" evidence="8">
    <location>
        <begin position="245"/>
        <end position="263"/>
    </location>
</feature>
<evidence type="ECO:0000256" key="3">
    <source>
        <dbReference type="ARBA" id="ARBA00022448"/>
    </source>
</evidence>
<accession>A0A5S9QHB2</accession>
<dbReference type="NCBIfam" id="TIGR00710">
    <property type="entry name" value="efflux_Bcr_CflA"/>
    <property type="match status" value="1"/>
</dbReference>
<dbReference type="PRINTS" id="PR01035">
    <property type="entry name" value="TCRTETA"/>
</dbReference>
<dbReference type="Pfam" id="PF07690">
    <property type="entry name" value="MFS_1"/>
    <property type="match status" value="1"/>
</dbReference>
<dbReference type="PANTHER" id="PTHR23502:SF132">
    <property type="entry name" value="POLYAMINE TRANSPORTER 2-RELATED"/>
    <property type="match status" value="1"/>
</dbReference>
<evidence type="ECO:0000256" key="7">
    <source>
        <dbReference type="ARBA" id="ARBA00023136"/>
    </source>
</evidence>
<dbReference type="GO" id="GO:0042910">
    <property type="term" value="F:xenobiotic transmembrane transporter activity"/>
    <property type="evidence" value="ECO:0007669"/>
    <property type="project" value="InterPro"/>
</dbReference>
<dbReference type="Gene3D" id="1.20.1720.10">
    <property type="entry name" value="Multidrug resistance protein D"/>
    <property type="match status" value="1"/>
</dbReference>
<feature type="transmembrane region" description="Helical" evidence="8">
    <location>
        <begin position="36"/>
        <end position="60"/>
    </location>
</feature>
<dbReference type="OrthoDB" id="9812221at2"/>
<dbReference type="GO" id="GO:0005886">
    <property type="term" value="C:plasma membrane"/>
    <property type="evidence" value="ECO:0007669"/>
    <property type="project" value="UniProtKB-SubCell"/>
</dbReference>
<comment type="caution">
    <text evidence="8">Lacks conserved residue(s) required for the propagation of feature annotation.</text>
</comment>
<dbReference type="AlphaFoldDB" id="A0A5S9QHB2"/>
<dbReference type="PANTHER" id="PTHR23502">
    <property type="entry name" value="MAJOR FACILITATOR SUPERFAMILY"/>
    <property type="match status" value="1"/>
</dbReference>
<keyword evidence="8" id="KW-0997">Cell inner membrane</keyword>
<feature type="transmembrane region" description="Helical" evidence="8">
    <location>
        <begin position="302"/>
        <end position="324"/>
    </location>
</feature>
<keyword evidence="4" id="KW-1003">Cell membrane</keyword>
<evidence type="ECO:0000256" key="4">
    <source>
        <dbReference type="ARBA" id="ARBA00022475"/>
    </source>
</evidence>
<keyword evidence="3 8" id="KW-0813">Transport</keyword>
<dbReference type="InterPro" id="IPR001958">
    <property type="entry name" value="Tet-R_TetA/multi-R_MdtG-like"/>
</dbReference>
<name>A0A5S9QHB2_9GAMM</name>
<proteinExistence type="inferred from homology"/>
<feature type="transmembrane region" description="Helical" evidence="8">
    <location>
        <begin position="130"/>
        <end position="155"/>
    </location>
</feature>
<feature type="transmembrane region" description="Helical" evidence="8">
    <location>
        <begin position="336"/>
        <end position="359"/>
    </location>
</feature>
<feature type="transmembrane region" description="Helical" evidence="8">
    <location>
        <begin position="365"/>
        <end position="385"/>
    </location>
</feature>
<dbReference type="InterPro" id="IPR004812">
    <property type="entry name" value="Efflux_drug-R_Bcr/CmlA"/>
</dbReference>
<evidence type="ECO:0000256" key="8">
    <source>
        <dbReference type="RuleBase" id="RU365088"/>
    </source>
</evidence>
<feature type="transmembrane region" description="Helical" evidence="8">
    <location>
        <begin position="275"/>
        <end position="296"/>
    </location>
</feature>
<dbReference type="PROSITE" id="PS50850">
    <property type="entry name" value="MFS"/>
    <property type="match status" value="1"/>
</dbReference>
<evidence type="ECO:0000313" key="11">
    <source>
        <dbReference type="Proteomes" id="UP000434580"/>
    </source>
</evidence>
<feature type="transmembrane region" description="Helical" evidence="8">
    <location>
        <begin position="203"/>
        <end position="225"/>
    </location>
</feature>